<evidence type="ECO:0000256" key="2">
    <source>
        <dbReference type="ARBA" id="ARBA00013905"/>
    </source>
</evidence>
<dbReference type="PANTHER" id="PTHR10279">
    <property type="entry name" value="ORNITHINE DECARBOXYLASE ANTIZYME"/>
    <property type="match status" value="1"/>
</dbReference>
<protein>
    <recommendedName>
        <fullName evidence="2">Ornithine decarboxylase antizyme 1</fullName>
    </recommendedName>
</protein>
<comment type="function">
    <text evidence="5">Ornithine decarboxylase (ODC) antizyme protein that negatively regulates ODC activity and intracellular polyamine biosynthesis and uptake in response to increased intracellular polyamine levels. Binds to ODC monomers, inhibiting the assembly of the functional ODC homodimer, and targets the monomers for ubiquitin-independent proteolytic destruction by the 26S proteasome. Triggers ODC degradation by inducing the exposure of a cryptic proteasome-interacting surface of ODC. Stabilizes AZIN2 by interfering with its ubiquitination. Also inhibits cellular uptake of polyamines by inactivating the polyamine uptake transporter. SMAD1/OAZ1/PSMB4 complex mediates the degradation of the CREBBP/EP300 repressor SNIP1. Involved in the translocation of AZIN2 from ER-Golgi intermediate compartment (ERGIC) to the cytosol.</text>
</comment>
<accession>G5BBC6</accession>
<evidence type="ECO:0000313" key="8">
    <source>
        <dbReference type="EMBL" id="EHB06587.1"/>
    </source>
</evidence>
<dbReference type="PROSITE" id="PS01337">
    <property type="entry name" value="ODC_AZ"/>
    <property type="match status" value="1"/>
</dbReference>
<dbReference type="GO" id="GO:0075523">
    <property type="term" value="P:viral translational frameshifting"/>
    <property type="evidence" value="ECO:0007669"/>
    <property type="project" value="UniProtKB-KW"/>
</dbReference>
<dbReference type="GO" id="GO:0045732">
    <property type="term" value="P:positive regulation of protein catabolic process"/>
    <property type="evidence" value="ECO:0007669"/>
    <property type="project" value="UniProtKB-ARBA"/>
</dbReference>
<dbReference type="EMBL" id="JH169332">
    <property type="protein sequence ID" value="EHB06587.1"/>
    <property type="molecule type" value="Genomic_DNA"/>
</dbReference>
<organism evidence="8 9">
    <name type="scientific">Heterocephalus glaber</name>
    <name type="common">Naked mole rat</name>
    <dbReference type="NCBI Taxonomy" id="10181"/>
    <lineage>
        <taxon>Eukaryota</taxon>
        <taxon>Metazoa</taxon>
        <taxon>Chordata</taxon>
        <taxon>Craniata</taxon>
        <taxon>Vertebrata</taxon>
        <taxon>Euteleostomi</taxon>
        <taxon>Mammalia</taxon>
        <taxon>Eutheria</taxon>
        <taxon>Euarchontoglires</taxon>
        <taxon>Glires</taxon>
        <taxon>Rodentia</taxon>
        <taxon>Hystricomorpha</taxon>
        <taxon>Bathyergidae</taxon>
        <taxon>Heterocephalus</taxon>
    </lineage>
</organism>
<evidence type="ECO:0000256" key="3">
    <source>
        <dbReference type="ARBA" id="ARBA00022758"/>
    </source>
</evidence>
<sequence>MAGGGPGGPVLYQQAADAGSLSVAVVTWVQGLGGAPDVPHPPLKIPGGRGNSQRDHNLSANSFYSDNRLNVTEELTSNNKTRILNVQSRLTDAKHITWRAVWSGGGPLPEGSKDSFAVLLEFAEEQLHADHVFICFHKNREDRAALLRTFSFLGFEIVRPGHPLVPKRPDACFMAYTFERESAGEEE</sequence>
<reference evidence="8 9" key="1">
    <citation type="journal article" date="2011" name="Nature">
        <title>Genome sequencing reveals insights into physiology and longevity of the naked mole rat.</title>
        <authorList>
            <person name="Kim E.B."/>
            <person name="Fang X."/>
            <person name="Fushan A.A."/>
            <person name="Huang Z."/>
            <person name="Lobanov A.V."/>
            <person name="Han L."/>
            <person name="Marino S.M."/>
            <person name="Sun X."/>
            <person name="Turanov A.A."/>
            <person name="Yang P."/>
            <person name="Yim S.H."/>
            <person name="Zhao X."/>
            <person name="Kasaikina M.V."/>
            <person name="Stoletzki N."/>
            <person name="Peng C."/>
            <person name="Polak P."/>
            <person name="Xiong Z."/>
            <person name="Kiezun A."/>
            <person name="Zhu Y."/>
            <person name="Chen Y."/>
            <person name="Kryukov G.V."/>
            <person name="Zhang Q."/>
            <person name="Peshkin L."/>
            <person name="Yang L."/>
            <person name="Bronson R.T."/>
            <person name="Buffenstein R."/>
            <person name="Wang B."/>
            <person name="Han C."/>
            <person name="Li Q."/>
            <person name="Chen L."/>
            <person name="Zhao W."/>
            <person name="Sunyaev S.R."/>
            <person name="Park T.J."/>
            <person name="Zhang G."/>
            <person name="Wang J."/>
            <person name="Gladyshev V.N."/>
        </authorList>
    </citation>
    <scope>NUCLEOTIDE SEQUENCE [LARGE SCALE GENOMIC DNA]</scope>
</reference>
<comment type="subunit">
    <text evidence="6">Interacts with ODC1 and thereby sterically blocks ODC homodimerization. Forms a ternary complex with PSMB4 and OAZ1 before PSMB4 is incorporated into the 20S proteasome. Interacts with AZIN2; this interaction disrupts the interaction between the antizyme and ODC1. Interacts with FAM171A1.</text>
</comment>
<dbReference type="GO" id="GO:1902268">
    <property type="term" value="P:negative regulation of polyamine transmembrane transport"/>
    <property type="evidence" value="ECO:0007669"/>
    <property type="project" value="UniProtKB-ARBA"/>
</dbReference>
<keyword evidence="4" id="KW-0620">Polyamine biosynthesis</keyword>
<dbReference type="InterPro" id="IPR016181">
    <property type="entry name" value="Acyl_CoA_acyltransferase"/>
</dbReference>
<dbReference type="InterPro" id="IPR002993">
    <property type="entry name" value="ODC_AZ"/>
</dbReference>
<dbReference type="Pfam" id="PF02100">
    <property type="entry name" value="ODC_AZ"/>
    <property type="match status" value="1"/>
</dbReference>
<dbReference type="FunFam" id="3.40.630.60:FF:000001">
    <property type="entry name" value="Ornithine decarboxylase antizyme 1"/>
    <property type="match status" value="1"/>
</dbReference>
<comment type="similarity">
    <text evidence="1">Belongs to the ODC antizyme family.</text>
</comment>
<gene>
    <name evidence="8" type="ORF">GW7_07324</name>
</gene>
<dbReference type="SUPFAM" id="SSF55729">
    <property type="entry name" value="Acyl-CoA N-acyltransferases (Nat)"/>
    <property type="match status" value="1"/>
</dbReference>
<dbReference type="PANTHER" id="PTHR10279:SF8">
    <property type="entry name" value="ORNITHINE DECARBOXYLASE ANTIZYME 1"/>
    <property type="match status" value="1"/>
</dbReference>
<dbReference type="GO" id="GO:0008073">
    <property type="term" value="F:ornithine decarboxylase inhibitor activity"/>
    <property type="evidence" value="ECO:0007669"/>
    <property type="project" value="InterPro"/>
</dbReference>
<proteinExistence type="inferred from homology"/>
<dbReference type="InParanoid" id="G5BBC6"/>
<feature type="region of interest" description="Disordered" evidence="7">
    <location>
        <begin position="39"/>
        <end position="59"/>
    </location>
</feature>
<dbReference type="Gene3D" id="3.40.630.60">
    <property type="match status" value="1"/>
</dbReference>
<evidence type="ECO:0000256" key="7">
    <source>
        <dbReference type="SAM" id="MobiDB-lite"/>
    </source>
</evidence>
<name>G5BBC6_HETGA</name>
<evidence type="ECO:0000256" key="4">
    <source>
        <dbReference type="ARBA" id="ARBA00023115"/>
    </source>
</evidence>
<dbReference type="Proteomes" id="UP000006813">
    <property type="component" value="Unassembled WGS sequence"/>
</dbReference>
<dbReference type="GO" id="GO:0005634">
    <property type="term" value="C:nucleus"/>
    <property type="evidence" value="ECO:0007669"/>
    <property type="project" value="TreeGrafter"/>
</dbReference>
<dbReference type="AlphaFoldDB" id="G5BBC6"/>
<dbReference type="eggNOG" id="KOG4387">
    <property type="taxonomic scope" value="Eukaryota"/>
</dbReference>
<keyword evidence="3" id="KW-0688">Ribosomal frameshifting</keyword>
<dbReference type="GO" id="GO:0006596">
    <property type="term" value="P:polyamine biosynthetic process"/>
    <property type="evidence" value="ECO:0007669"/>
    <property type="project" value="UniProtKB-KW"/>
</dbReference>
<dbReference type="GO" id="GO:0005737">
    <property type="term" value="C:cytoplasm"/>
    <property type="evidence" value="ECO:0007669"/>
    <property type="project" value="TreeGrafter"/>
</dbReference>
<dbReference type="InterPro" id="IPR038581">
    <property type="entry name" value="ODC_AZ_sf"/>
</dbReference>
<evidence type="ECO:0000256" key="5">
    <source>
        <dbReference type="ARBA" id="ARBA00046121"/>
    </source>
</evidence>
<evidence type="ECO:0000256" key="1">
    <source>
        <dbReference type="ARBA" id="ARBA00008796"/>
    </source>
</evidence>
<dbReference type="FunCoup" id="G5BBC6">
    <property type="interactions" value="3163"/>
</dbReference>
<dbReference type="STRING" id="10181.G5BBC6"/>
<evidence type="ECO:0000256" key="6">
    <source>
        <dbReference type="ARBA" id="ARBA00046773"/>
    </source>
</evidence>
<evidence type="ECO:0000313" key="9">
    <source>
        <dbReference type="Proteomes" id="UP000006813"/>
    </source>
</evidence>